<evidence type="ECO:0000313" key="3">
    <source>
        <dbReference type="Proteomes" id="UP000789572"/>
    </source>
</evidence>
<proteinExistence type="predicted"/>
<protein>
    <submittedName>
        <fullName evidence="2">2763_t:CDS:1</fullName>
    </submittedName>
</protein>
<evidence type="ECO:0000256" key="1">
    <source>
        <dbReference type="SAM" id="MobiDB-lite"/>
    </source>
</evidence>
<dbReference type="PANTHER" id="PTHR13350:SF1">
    <property type="entry name" value="INTEGRATOR COMPLEX SUBUNIT 8"/>
    <property type="match status" value="1"/>
</dbReference>
<accession>A0A9N9ATC8</accession>
<dbReference type="GO" id="GO:0034472">
    <property type="term" value="P:snRNA 3'-end processing"/>
    <property type="evidence" value="ECO:0007669"/>
    <property type="project" value="InterPro"/>
</dbReference>
<dbReference type="GO" id="GO:0005694">
    <property type="term" value="C:chromosome"/>
    <property type="evidence" value="ECO:0007669"/>
    <property type="project" value="UniProtKB-SubCell"/>
</dbReference>
<feature type="region of interest" description="Disordered" evidence="1">
    <location>
        <begin position="422"/>
        <end position="441"/>
    </location>
</feature>
<reference evidence="2" key="1">
    <citation type="submission" date="2021-06" db="EMBL/GenBank/DDBJ databases">
        <authorList>
            <person name="Kallberg Y."/>
            <person name="Tangrot J."/>
            <person name="Rosling A."/>
        </authorList>
    </citation>
    <scope>NUCLEOTIDE SEQUENCE</scope>
    <source>
        <strain evidence="2">IA702</strain>
    </source>
</reference>
<dbReference type="InterPro" id="IPR038751">
    <property type="entry name" value="INTS8"/>
</dbReference>
<organism evidence="2 3">
    <name type="scientific">Paraglomus occultum</name>
    <dbReference type="NCBI Taxonomy" id="144539"/>
    <lineage>
        <taxon>Eukaryota</taxon>
        <taxon>Fungi</taxon>
        <taxon>Fungi incertae sedis</taxon>
        <taxon>Mucoromycota</taxon>
        <taxon>Glomeromycotina</taxon>
        <taxon>Glomeromycetes</taxon>
        <taxon>Paraglomerales</taxon>
        <taxon>Paraglomeraceae</taxon>
        <taxon>Paraglomus</taxon>
    </lineage>
</organism>
<dbReference type="GO" id="GO:0032039">
    <property type="term" value="C:integrator complex"/>
    <property type="evidence" value="ECO:0007669"/>
    <property type="project" value="TreeGrafter"/>
</dbReference>
<sequence>MEDLRELIFNWTLKPNEFDIYLNNLKESEYSESGARILRAFMEEPVFKTFTGIKPAAEMQNVVLTGKQDLLLKKSCKLIQKTKLGLHQIERNVPVYLQGILLRYLIEYAPSSDPSQDPIIRTYRWSIRSVYKDAPTFNKFIDSSSVHTRLEELYGKLTRESESISQENRILSVQLAFELGRFYFAKGDFNKAAFYLENSVAAMESLDDSEDYNNLCEINKERLIGFAQAATAMSGPQFHETSPIKRVDRLRAEKNYEEIIPLLLNKGTKSLLSRSFRRSLVDEAVNCGQLGTAVKLAVCNALNVADISADNMVMEIPVRCLGYIRTSPQDSAVEKVLVEVFQYCISEMEECDKMQEDPGSDTAIAEQRLTNLEEFVRKFCVKANSPKAWKTAAATGLDFLSPPQDYITRLSNVHFNGREDVMDEDDSWEPKPIQKPDVSNTRDKTRKAIRSFLEEMAQATSNFTQFSKTSGNGKTEDILVSYQSSVKQAVKYCIKLKEYMAAAVLLQFIPADTNLESEYVDALRYIKQAAENEAFAQSTFLNLVWSTPMLEAIVCMAKARGHPEVADQVIKHMNEPWTFTGKDYDPNYRKLHIEKTKQRCFLELCKIFVDD</sequence>
<dbReference type="OrthoDB" id="2359855at2759"/>
<comment type="caution">
    <text evidence="2">The sequence shown here is derived from an EMBL/GenBank/DDBJ whole genome shotgun (WGS) entry which is preliminary data.</text>
</comment>
<evidence type="ECO:0000313" key="2">
    <source>
        <dbReference type="EMBL" id="CAG8539485.1"/>
    </source>
</evidence>
<name>A0A9N9ATC8_9GLOM</name>
<gene>
    <name evidence="2" type="ORF">POCULU_LOCUS4463</name>
</gene>
<dbReference type="AlphaFoldDB" id="A0A9N9ATC8"/>
<dbReference type="EMBL" id="CAJVPJ010000580">
    <property type="protein sequence ID" value="CAG8539485.1"/>
    <property type="molecule type" value="Genomic_DNA"/>
</dbReference>
<dbReference type="PANTHER" id="PTHR13350">
    <property type="entry name" value="INTEGRATOR COMPLEX SUBUNIT 8"/>
    <property type="match status" value="1"/>
</dbReference>
<keyword evidence="3" id="KW-1185">Reference proteome</keyword>
<dbReference type="Proteomes" id="UP000789572">
    <property type="component" value="Unassembled WGS sequence"/>
</dbReference>